<protein>
    <submittedName>
        <fullName evidence="1">Uncharacterized protein</fullName>
    </submittedName>
</protein>
<dbReference type="AlphaFoldDB" id="J9GYK2"/>
<sequence length="44" mass="4929">MDCLPCLIPNRLGVDKFSILFFHVFPFLAIESPSNIGCLNDCNN</sequence>
<reference evidence="1" key="1">
    <citation type="journal article" date="2012" name="PLoS ONE">
        <title>Gene sets for utilization of primary and secondary nutrition supplies in the distal gut of endangered iberian lynx.</title>
        <authorList>
            <person name="Alcaide M."/>
            <person name="Messina E."/>
            <person name="Richter M."/>
            <person name="Bargiela R."/>
            <person name="Peplies J."/>
            <person name="Huws S.A."/>
            <person name="Newbold C.J."/>
            <person name="Golyshin P.N."/>
            <person name="Simon M.A."/>
            <person name="Lopez G."/>
            <person name="Yakimov M.M."/>
            <person name="Ferrer M."/>
        </authorList>
    </citation>
    <scope>NUCLEOTIDE SEQUENCE</scope>
</reference>
<organism evidence="1">
    <name type="scientific">gut metagenome</name>
    <dbReference type="NCBI Taxonomy" id="749906"/>
    <lineage>
        <taxon>unclassified sequences</taxon>
        <taxon>metagenomes</taxon>
        <taxon>organismal metagenomes</taxon>
    </lineage>
</organism>
<name>J9GYK2_9ZZZZ</name>
<evidence type="ECO:0000313" key="1">
    <source>
        <dbReference type="EMBL" id="EJX05930.1"/>
    </source>
</evidence>
<dbReference type="EMBL" id="AMCI01001325">
    <property type="protein sequence ID" value="EJX05930.1"/>
    <property type="molecule type" value="Genomic_DNA"/>
</dbReference>
<accession>J9GYK2</accession>
<gene>
    <name evidence="1" type="ORF">EVA_05963</name>
</gene>
<comment type="caution">
    <text evidence="1">The sequence shown here is derived from an EMBL/GenBank/DDBJ whole genome shotgun (WGS) entry which is preliminary data.</text>
</comment>
<proteinExistence type="predicted"/>